<dbReference type="InterPro" id="IPR015422">
    <property type="entry name" value="PyrdxlP-dep_Trfase_small"/>
</dbReference>
<reference evidence="4 5" key="1">
    <citation type="submission" date="2021-11" db="EMBL/GenBank/DDBJ databases">
        <title>Lacrimispora sp. nov. NSJ-141 isolated from human feces.</title>
        <authorList>
            <person name="Abdugheni R."/>
        </authorList>
    </citation>
    <scope>NUCLEOTIDE SEQUENCE [LARGE SCALE GENOMIC DNA]</scope>
    <source>
        <strain evidence="4 5">NSJ-141</strain>
    </source>
</reference>
<dbReference type="GO" id="GO:0008483">
    <property type="term" value="F:transaminase activity"/>
    <property type="evidence" value="ECO:0007669"/>
    <property type="project" value="UniProtKB-KW"/>
</dbReference>
<keyword evidence="5" id="KW-1185">Reference proteome</keyword>
<dbReference type="AlphaFoldDB" id="A0AAP2RL67"/>
<evidence type="ECO:0000313" key="5">
    <source>
        <dbReference type="Proteomes" id="UP001299265"/>
    </source>
</evidence>
<keyword evidence="4" id="KW-0032">Aminotransferase</keyword>
<comment type="cofactor">
    <cofactor evidence="1">
        <name>pyridoxal 5'-phosphate</name>
        <dbReference type="ChEBI" id="CHEBI:597326"/>
    </cofactor>
</comment>
<accession>A0AAP2RL67</accession>
<dbReference type="PANTHER" id="PTHR43713:SF3">
    <property type="entry name" value="GLUTAMATE-1-SEMIALDEHYDE 2,1-AMINOMUTASE 1, CHLOROPLASTIC-RELATED"/>
    <property type="match status" value="1"/>
</dbReference>
<dbReference type="InterPro" id="IPR005814">
    <property type="entry name" value="Aminotrans_3"/>
</dbReference>
<evidence type="ECO:0000256" key="3">
    <source>
        <dbReference type="RuleBase" id="RU003560"/>
    </source>
</evidence>
<sequence>MINDCAKSKELSKRFNEIYPAGHSNNKDPYEVADYRLFIKKAKGSHVWDIDGNEYIEFNSAFGPTLLGHCNDEYIRALEDALETSATLSGSNLLFSEDDVEVGEVITKYVPCAEQIKFNMTGSEAVQMAIRIARAYTGKNMILRFTDNYHGWIDNIYGGRPGDLKSEKMPVAEEDPDSDYQTLGKFPGAIRENIILPWNDFDVFKKTMEKYHDEIAIVHFEPIVCNHFGFFPKPGFLELIRELCTKYNVVMSMDEIITGFRLGFGGAQTYFGVTPDICTLAKSIAGGLPMACVAGRKKVMSILDGRKVAASGTFNGWNLGMRAVLATTKILERDGGAAYKKMYALEDKLIEGILTSAGRHGIKMRINDCPGAFFTLFGVEGGRQRVYTPEDMKEIDIPLFKKFRRILQEEEGVITLPAARWYMNISHTEADIDYTIAAVDRAMGKL</sequence>
<comment type="caution">
    <text evidence="4">The sequence shown here is derived from an EMBL/GenBank/DDBJ whole genome shotgun (WGS) entry which is preliminary data.</text>
</comment>
<organism evidence="4 5">
    <name type="scientific">Lientehia hominis</name>
    <dbReference type="NCBI Taxonomy" id="2897778"/>
    <lineage>
        <taxon>Bacteria</taxon>
        <taxon>Bacillati</taxon>
        <taxon>Bacillota</taxon>
        <taxon>Clostridia</taxon>
        <taxon>Lachnospirales</taxon>
        <taxon>Lachnospiraceae</taxon>
        <taxon>Lientehia</taxon>
    </lineage>
</organism>
<dbReference type="EMBL" id="JAJNOR010000005">
    <property type="protein sequence ID" value="MCD2493035.1"/>
    <property type="molecule type" value="Genomic_DNA"/>
</dbReference>
<dbReference type="Pfam" id="PF00202">
    <property type="entry name" value="Aminotran_3"/>
    <property type="match status" value="1"/>
</dbReference>
<dbReference type="SUPFAM" id="SSF53383">
    <property type="entry name" value="PLP-dependent transferases"/>
    <property type="match status" value="1"/>
</dbReference>
<dbReference type="Gene3D" id="3.90.1150.10">
    <property type="entry name" value="Aspartate Aminotransferase, domain 1"/>
    <property type="match status" value="1"/>
</dbReference>
<keyword evidence="2 3" id="KW-0663">Pyridoxal phosphate</keyword>
<dbReference type="InterPro" id="IPR015421">
    <property type="entry name" value="PyrdxlP-dep_Trfase_major"/>
</dbReference>
<keyword evidence="4" id="KW-0808">Transferase</keyword>
<protein>
    <submittedName>
        <fullName evidence="4">Aminotransferase class III-fold pyridoxal phosphate-dependent enzyme</fullName>
    </submittedName>
</protein>
<dbReference type="RefSeq" id="WP_231062897.1">
    <property type="nucleotide sequence ID" value="NZ_JAJNOR010000005.1"/>
</dbReference>
<dbReference type="InterPro" id="IPR015424">
    <property type="entry name" value="PyrdxlP-dep_Trfase"/>
</dbReference>
<comment type="similarity">
    <text evidence="3">Belongs to the class-III pyridoxal-phosphate-dependent aminotransferase family.</text>
</comment>
<evidence type="ECO:0000256" key="1">
    <source>
        <dbReference type="ARBA" id="ARBA00001933"/>
    </source>
</evidence>
<dbReference type="GO" id="GO:0030170">
    <property type="term" value="F:pyridoxal phosphate binding"/>
    <property type="evidence" value="ECO:0007669"/>
    <property type="project" value="InterPro"/>
</dbReference>
<evidence type="ECO:0000256" key="2">
    <source>
        <dbReference type="ARBA" id="ARBA00022898"/>
    </source>
</evidence>
<dbReference type="Proteomes" id="UP001299265">
    <property type="component" value="Unassembled WGS sequence"/>
</dbReference>
<name>A0AAP2RL67_9FIRM</name>
<gene>
    <name evidence="4" type="ORF">LQE92_10435</name>
</gene>
<proteinExistence type="inferred from homology"/>
<evidence type="ECO:0000313" key="4">
    <source>
        <dbReference type="EMBL" id="MCD2493035.1"/>
    </source>
</evidence>
<dbReference type="Gene3D" id="3.40.640.10">
    <property type="entry name" value="Type I PLP-dependent aspartate aminotransferase-like (Major domain)"/>
    <property type="match status" value="1"/>
</dbReference>
<dbReference type="PANTHER" id="PTHR43713">
    <property type="entry name" value="GLUTAMATE-1-SEMIALDEHYDE 2,1-AMINOMUTASE"/>
    <property type="match status" value="1"/>
</dbReference>